<accession>A0ABR4RVI3</accession>
<evidence type="ECO:0000313" key="2">
    <source>
        <dbReference type="Proteomes" id="UP000025523"/>
    </source>
</evidence>
<dbReference type="Proteomes" id="UP000025523">
    <property type="component" value="Unassembled WGS sequence"/>
</dbReference>
<evidence type="ECO:0000313" key="1">
    <source>
        <dbReference type="EMBL" id="KDE01929.1"/>
    </source>
</evidence>
<dbReference type="EMBL" id="AUXA02000047">
    <property type="protein sequence ID" value="KDE01929.1"/>
    <property type="molecule type" value="Genomic_DNA"/>
</dbReference>
<reference evidence="1 2" key="1">
    <citation type="journal article" date="2013" name="Genome Announc.">
        <title>Draft Genome Sequence of Streptococcus equi subsp. zooepidemicus Strain S31A1, Isolated from Equine Infectious Endometritis.</title>
        <authorList>
            <person name="da Piedade I."/>
            <person name="Skive B."/>
            <person name="Christensen H."/>
            <person name="Bojesen A.M."/>
        </authorList>
    </citation>
    <scope>NUCLEOTIDE SEQUENCE [LARGE SCALE GENOMIC DNA]</scope>
    <source>
        <strain evidence="1 2">SzS31A1</strain>
    </source>
</reference>
<sequence>MEDTIHLGWNGWLAFDKEVVPFLEDQTPPSEYQLDPYFLSKDWADRTAGF</sequence>
<comment type="caution">
    <text evidence="1">The sequence shown here is derived from an EMBL/GenBank/DDBJ whole genome shotgun (WGS) entry which is preliminary data.</text>
</comment>
<name>A0ABR4RVI3_STRSZ</name>
<dbReference type="InterPro" id="IPR006998">
    <property type="entry name" value="DltD"/>
</dbReference>
<dbReference type="Pfam" id="PF04914">
    <property type="entry name" value="DltD"/>
    <property type="match status" value="1"/>
</dbReference>
<gene>
    <name evidence="1" type="ORF">M837_01823</name>
</gene>
<keyword evidence="2" id="KW-1185">Reference proteome</keyword>
<proteinExistence type="predicted"/>
<organism evidence="1 2">
    <name type="scientific">Streptococcus equi subsp. zooepidemicus SzS31A1</name>
    <dbReference type="NCBI Taxonomy" id="1352602"/>
    <lineage>
        <taxon>Bacteria</taxon>
        <taxon>Bacillati</taxon>
        <taxon>Bacillota</taxon>
        <taxon>Bacilli</taxon>
        <taxon>Lactobacillales</taxon>
        <taxon>Streptococcaceae</taxon>
        <taxon>Streptococcus</taxon>
    </lineage>
</organism>
<protein>
    <submittedName>
        <fullName evidence="1">D-alanyl-lipoteichoic acid biosynthesis protein</fullName>
    </submittedName>
</protein>